<protein>
    <submittedName>
        <fullName evidence="1">Uncharacterized protein</fullName>
    </submittedName>
</protein>
<reference evidence="2" key="1">
    <citation type="submission" date="2013-11" db="EMBL/GenBank/DDBJ databases">
        <title>The Genome Sequence of Phytophthora parasitica CHvinca01.</title>
        <authorList>
            <consortium name="The Broad Institute Genomics Platform"/>
            <person name="Russ C."/>
            <person name="Tyler B."/>
            <person name="Panabieres F."/>
            <person name="Shan W."/>
            <person name="Tripathy S."/>
            <person name="Grunwald N."/>
            <person name="Machado M."/>
            <person name="Johnson C.S."/>
            <person name="Arredondo F."/>
            <person name="Hong C."/>
            <person name="Coffey M."/>
            <person name="Young S.K."/>
            <person name="Zeng Q."/>
            <person name="Gargeya S."/>
            <person name="Fitzgerald M."/>
            <person name="Abouelleil A."/>
            <person name="Alvarado L."/>
            <person name="Chapman S.B."/>
            <person name="Gainer-Dewar J."/>
            <person name="Goldberg J."/>
            <person name="Griggs A."/>
            <person name="Gujja S."/>
            <person name="Hansen M."/>
            <person name="Howarth C."/>
            <person name="Imamovic A."/>
            <person name="Ireland A."/>
            <person name="Larimer J."/>
            <person name="McCowan C."/>
            <person name="Murphy C."/>
            <person name="Pearson M."/>
            <person name="Poon T.W."/>
            <person name="Priest M."/>
            <person name="Roberts A."/>
            <person name="Saif S."/>
            <person name="Shea T."/>
            <person name="Sykes S."/>
            <person name="Wortman J."/>
            <person name="Nusbaum C."/>
            <person name="Birren B."/>
        </authorList>
    </citation>
    <scope>NUCLEOTIDE SEQUENCE [LARGE SCALE GENOMIC DNA]</scope>
    <source>
        <strain evidence="2">CHvinca01</strain>
    </source>
</reference>
<dbReference type="EMBL" id="KI678786">
    <property type="protein sequence ID" value="ETL97052.1"/>
    <property type="molecule type" value="Genomic_DNA"/>
</dbReference>
<accession>W2H5K4</accession>
<dbReference type="AlphaFoldDB" id="W2H5K4"/>
<dbReference type="EMBL" id="KI685501">
    <property type="protein sequence ID" value="ETK90472.1"/>
    <property type="molecule type" value="Genomic_DNA"/>
</dbReference>
<name>W2H5K4_PHYNI</name>
<dbReference type="Proteomes" id="UP000054423">
    <property type="component" value="Unassembled WGS sequence"/>
</dbReference>
<proteinExistence type="predicted"/>
<gene>
    <name evidence="1" type="ORF">L915_05769</name>
    <name evidence="2" type="ORF">L917_05594</name>
</gene>
<dbReference type="Proteomes" id="UP000053236">
    <property type="component" value="Unassembled WGS sequence"/>
</dbReference>
<evidence type="ECO:0000313" key="1">
    <source>
        <dbReference type="EMBL" id="ETK90472.1"/>
    </source>
</evidence>
<evidence type="ECO:0000313" key="2">
    <source>
        <dbReference type="EMBL" id="ETL97052.1"/>
    </source>
</evidence>
<organism evidence="1">
    <name type="scientific">Phytophthora nicotianae</name>
    <name type="common">Potato buckeye rot agent</name>
    <name type="synonym">Phytophthora parasitica</name>
    <dbReference type="NCBI Taxonomy" id="4792"/>
    <lineage>
        <taxon>Eukaryota</taxon>
        <taxon>Sar</taxon>
        <taxon>Stramenopiles</taxon>
        <taxon>Oomycota</taxon>
        <taxon>Peronosporomycetes</taxon>
        <taxon>Peronosporales</taxon>
        <taxon>Peronosporaceae</taxon>
        <taxon>Phytophthora</taxon>
    </lineage>
</organism>
<reference evidence="1" key="2">
    <citation type="submission" date="2013-11" db="EMBL/GenBank/DDBJ databases">
        <title>The Genome Sequence of Phytophthora parasitica CJ02B3.</title>
        <authorList>
            <consortium name="The Broad Institute Genomics Platform"/>
            <person name="Russ C."/>
            <person name="Tyler B."/>
            <person name="Panabieres F."/>
            <person name="Shan W."/>
            <person name="Tripathy S."/>
            <person name="Grunwald N."/>
            <person name="Machado M."/>
            <person name="Johnson C.S."/>
            <person name="Arredondo F."/>
            <person name="Hong C."/>
            <person name="Coffey M."/>
            <person name="Young S.K."/>
            <person name="Zeng Q."/>
            <person name="Gargeya S."/>
            <person name="Fitzgerald M."/>
            <person name="Abouelleil A."/>
            <person name="Alvarado L."/>
            <person name="Chapman S.B."/>
            <person name="Gainer-Dewar J."/>
            <person name="Goldberg J."/>
            <person name="Griggs A."/>
            <person name="Gujja S."/>
            <person name="Hansen M."/>
            <person name="Howarth C."/>
            <person name="Imamovic A."/>
            <person name="Ireland A."/>
            <person name="Larimer J."/>
            <person name="McCowan C."/>
            <person name="Murphy C."/>
            <person name="Pearson M."/>
            <person name="Poon T.W."/>
            <person name="Priest M."/>
            <person name="Roberts A."/>
            <person name="Saif S."/>
            <person name="Shea T."/>
            <person name="Sykes S."/>
            <person name="Wortman J."/>
            <person name="Nusbaum C."/>
            <person name="Birren B."/>
        </authorList>
    </citation>
    <scope>NUCLEOTIDE SEQUENCE [LARGE SCALE GENOMIC DNA]</scope>
    <source>
        <strain evidence="1">CJ02B3</strain>
    </source>
</reference>
<sequence length="39" mass="4237">MDLSRSVAHTAAGFRNIKVSIISIAASGTRIEKNMDVLY</sequence>